<feature type="signal peptide" evidence="1">
    <location>
        <begin position="1"/>
        <end position="19"/>
    </location>
</feature>
<dbReference type="EMBL" id="JACVXD010000002">
    <property type="protein sequence ID" value="MBD0823520.1"/>
    <property type="molecule type" value="Genomic_DNA"/>
</dbReference>
<keyword evidence="3" id="KW-1185">Reference proteome</keyword>
<evidence type="ECO:0000256" key="1">
    <source>
        <dbReference type="SAM" id="SignalP"/>
    </source>
</evidence>
<evidence type="ECO:0000313" key="2">
    <source>
        <dbReference type="EMBL" id="MBD0823520.1"/>
    </source>
</evidence>
<dbReference type="RefSeq" id="WP_188222821.1">
    <property type="nucleotide sequence ID" value="NZ_JACVXD010000002.1"/>
</dbReference>
<accession>A0A8J6PSP8</accession>
<comment type="caution">
    <text evidence="2">The sequence shown here is derived from an EMBL/GenBank/DDBJ whole genome shotgun (WGS) entry which is preliminary data.</text>
</comment>
<dbReference type="Gene3D" id="1.25.40.10">
    <property type="entry name" value="Tetratricopeptide repeat domain"/>
    <property type="match status" value="1"/>
</dbReference>
<name>A0A8J6PSP8_9FLAO</name>
<dbReference type="InterPro" id="IPR029058">
    <property type="entry name" value="AB_hydrolase_fold"/>
</dbReference>
<dbReference type="Gene3D" id="3.40.50.1820">
    <property type="entry name" value="alpha/beta hydrolase"/>
    <property type="match status" value="1"/>
</dbReference>
<dbReference type="InterPro" id="IPR000801">
    <property type="entry name" value="Esterase-like"/>
</dbReference>
<reference evidence="2 3" key="1">
    <citation type="journal article" date="2018" name="J. Microbiol.">
        <title>Aestuariibaculum marinum sp. nov., a marine bacterium isolated from seawater in South Korea.</title>
        <authorList>
            <person name="Choi J."/>
            <person name="Lee D."/>
            <person name="Jang J.H."/>
            <person name="Cha S."/>
            <person name="Seo T."/>
        </authorList>
    </citation>
    <scope>NUCLEOTIDE SEQUENCE [LARGE SCALE GENOMIC DNA]</scope>
    <source>
        <strain evidence="2 3">IP7</strain>
    </source>
</reference>
<gene>
    <name evidence="2" type="ORF">ICJ85_05755</name>
</gene>
<evidence type="ECO:0000313" key="3">
    <source>
        <dbReference type="Proteomes" id="UP000621516"/>
    </source>
</evidence>
<dbReference type="AlphaFoldDB" id="A0A8J6PSP8"/>
<dbReference type="Proteomes" id="UP000621516">
    <property type="component" value="Unassembled WGS sequence"/>
</dbReference>
<keyword evidence="1" id="KW-0732">Signal</keyword>
<dbReference type="Pfam" id="PF00756">
    <property type="entry name" value="Esterase"/>
    <property type="match status" value="1"/>
</dbReference>
<dbReference type="InterPro" id="IPR011990">
    <property type="entry name" value="TPR-like_helical_dom_sf"/>
</dbReference>
<proteinExistence type="predicted"/>
<organism evidence="2 3">
    <name type="scientific">Aestuariibaculum marinum</name>
    <dbReference type="NCBI Taxonomy" id="2683592"/>
    <lineage>
        <taxon>Bacteria</taxon>
        <taxon>Pseudomonadati</taxon>
        <taxon>Bacteroidota</taxon>
        <taxon>Flavobacteriia</taxon>
        <taxon>Flavobacteriales</taxon>
        <taxon>Flavobacteriaceae</taxon>
    </lineage>
</organism>
<dbReference type="SUPFAM" id="SSF53474">
    <property type="entry name" value="alpha/beta-Hydrolases"/>
    <property type="match status" value="1"/>
</dbReference>
<protein>
    <submittedName>
        <fullName evidence="2">Esterase</fullName>
    </submittedName>
</protein>
<sequence length="382" mass="43263">MKCILSVLVLLVSFNVTQAQVKFEKIESSRLGDTREIKIQLPRGYGGDKNKTYPLFIVFDGDYLFEAVAGNTDYYSYWEDMPEAIVVGVNQYGKRYDDCLYSEQNSLPIETGASFFEFVGMELIPHIEKNYNVGNFKVAVGHGETANFINYFLLKSQPLFQGYIAISPVLAPGMISYLPGQLSKTPSKIFYYLSYTNNDIGSVKDMAKVLNQDMAAVSNDNVVYKYQGFEGPSHYSAPAHALPNAIETIFSIYKPISKQEYQDVILKLEDSPVAYLEEKYQSIFDLFGIKKPILVNDFRAIAAAIEKKEAFEYYERLGDLARDAYPETLLGNYYLARFYEETGEAKKAMKTYQSAYILDEIGGITKDLMVEKAEAIKTDFGY</sequence>
<feature type="chain" id="PRO_5035162986" evidence="1">
    <location>
        <begin position="20"/>
        <end position="382"/>
    </location>
</feature>